<name>A0A5N7AHE4_9EURO</name>
<evidence type="ECO:0000313" key="1">
    <source>
        <dbReference type="EMBL" id="KAE8368586.1"/>
    </source>
</evidence>
<dbReference type="RefSeq" id="XP_031931667.1">
    <property type="nucleotide sequence ID" value="XM_032071853.1"/>
</dbReference>
<organism evidence="1 2">
    <name type="scientific">Aspergillus caelatus</name>
    <dbReference type="NCBI Taxonomy" id="61420"/>
    <lineage>
        <taxon>Eukaryota</taxon>
        <taxon>Fungi</taxon>
        <taxon>Dikarya</taxon>
        <taxon>Ascomycota</taxon>
        <taxon>Pezizomycotina</taxon>
        <taxon>Eurotiomycetes</taxon>
        <taxon>Eurotiomycetidae</taxon>
        <taxon>Eurotiales</taxon>
        <taxon>Aspergillaceae</taxon>
        <taxon>Aspergillus</taxon>
        <taxon>Aspergillus subgen. Circumdati</taxon>
    </lineage>
</organism>
<proteinExistence type="predicted"/>
<reference evidence="1 2" key="1">
    <citation type="submission" date="2019-04" db="EMBL/GenBank/DDBJ databases">
        <title>Friends and foes A comparative genomics studyof 23 Aspergillus species from section Flavi.</title>
        <authorList>
            <consortium name="DOE Joint Genome Institute"/>
            <person name="Kjaerbolling I."/>
            <person name="Vesth T."/>
            <person name="Frisvad J.C."/>
            <person name="Nybo J.L."/>
            <person name="Theobald S."/>
            <person name="Kildgaard S."/>
            <person name="Isbrandt T."/>
            <person name="Kuo A."/>
            <person name="Sato A."/>
            <person name="Lyhne E.K."/>
            <person name="Kogle M.E."/>
            <person name="Wiebenga A."/>
            <person name="Kun R.S."/>
            <person name="Lubbers R.J."/>
            <person name="Makela M.R."/>
            <person name="Barry K."/>
            <person name="Chovatia M."/>
            <person name="Clum A."/>
            <person name="Daum C."/>
            <person name="Haridas S."/>
            <person name="He G."/>
            <person name="LaButti K."/>
            <person name="Lipzen A."/>
            <person name="Mondo S."/>
            <person name="Riley R."/>
            <person name="Salamov A."/>
            <person name="Simmons B.A."/>
            <person name="Magnuson J.K."/>
            <person name="Henrissat B."/>
            <person name="Mortensen U.H."/>
            <person name="Larsen T.O."/>
            <person name="Devries R.P."/>
            <person name="Grigoriev I.V."/>
            <person name="Machida M."/>
            <person name="Baker S.E."/>
            <person name="Andersen M.R."/>
        </authorList>
    </citation>
    <scope>NUCLEOTIDE SEQUENCE [LARGE SCALE GENOMIC DNA]</scope>
    <source>
        <strain evidence="1 2">CBS 763.97</strain>
    </source>
</reference>
<sequence>MSAPEYSMARDYIDNNRINLHHYFWLELYGYLLHPSIPLQDPNLKITDVGIATCVILTDLAATFRHQCNWTVSTSHSKPSLRKNGSLRT</sequence>
<accession>A0A5N7AHE4</accession>
<dbReference type="GeneID" id="43656299"/>
<evidence type="ECO:0000313" key="2">
    <source>
        <dbReference type="Proteomes" id="UP000326268"/>
    </source>
</evidence>
<dbReference type="AlphaFoldDB" id="A0A5N7AHE4"/>
<gene>
    <name evidence="1" type="ORF">BDV27DRAFT_153787</name>
</gene>
<dbReference type="EMBL" id="ML737582">
    <property type="protein sequence ID" value="KAE8368586.1"/>
    <property type="molecule type" value="Genomic_DNA"/>
</dbReference>
<dbReference type="OrthoDB" id="184880at2759"/>
<protein>
    <submittedName>
        <fullName evidence="1">Uncharacterized protein</fullName>
    </submittedName>
</protein>
<dbReference type="Proteomes" id="UP000326268">
    <property type="component" value="Unassembled WGS sequence"/>
</dbReference>
<keyword evidence="2" id="KW-1185">Reference proteome</keyword>